<feature type="transmembrane region" description="Helical" evidence="1">
    <location>
        <begin position="72"/>
        <end position="91"/>
    </location>
</feature>
<organism evidence="2 3">
    <name type="scientific">Pseudogracilibacillus auburnensis</name>
    <dbReference type="NCBI Taxonomy" id="1494959"/>
    <lineage>
        <taxon>Bacteria</taxon>
        <taxon>Bacillati</taxon>
        <taxon>Bacillota</taxon>
        <taxon>Bacilli</taxon>
        <taxon>Bacillales</taxon>
        <taxon>Bacillaceae</taxon>
        <taxon>Pseudogracilibacillus</taxon>
    </lineage>
</organism>
<keyword evidence="1" id="KW-1133">Transmembrane helix</keyword>
<keyword evidence="1" id="KW-0812">Transmembrane</keyword>
<evidence type="ECO:0008006" key="4">
    <source>
        <dbReference type="Google" id="ProtNLM"/>
    </source>
</evidence>
<feature type="transmembrane region" description="Helical" evidence="1">
    <location>
        <begin position="12"/>
        <end position="30"/>
    </location>
</feature>
<accession>A0A2V3VLB6</accession>
<evidence type="ECO:0000313" key="2">
    <source>
        <dbReference type="EMBL" id="PXW82340.1"/>
    </source>
</evidence>
<protein>
    <recommendedName>
        <fullName evidence="4">DUF3021 family protein</fullName>
    </recommendedName>
</protein>
<sequence>MIIEVLKRLMSGVAWGGIFTFLALTVLMLYDMNPDVSIIWLYMLASMILGMYFGLASFILEREDWSPLKKIVIHFLLSSTVYFAIAIPIGWVMFTPIAIVLTFILFIIVYILFWSGFQAYYKKVEASLNNTLKKKK</sequence>
<dbReference type="RefSeq" id="WP_110397140.1">
    <property type="nucleotide sequence ID" value="NZ_JBHUHB010000001.1"/>
</dbReference>
<evidence type="ECO:0000256" key="1">
    <source>
        <dbReference type="SAM" id="Phobius"/>
    </source>
</evidence>
<dbReference type="OrthoDB" id="2735472at2"/>
<keyword evidence="3" id="KW-1185">Reference proteome</keyword>
<dbReference type="EMBL" id="QJJQ01000019">
    <property type="protein sequence ID" value="PXW82340.1"/>
    <property type="molecule type" value="Genomic_DNA"/>
</dbReference>
<dbReference type="Pfam" id="PF11457">
    <property type="entry name" value="DUF3021"/>
    <property type="match status" value="1"/>
</dbReference>
<name>A0A2V3VLB6_9BACI</name>
<keyword evidence="1" id="KW-0472">Membrane</keyword>
<gene>
    <name evidence="2" type="ORF">DFR56_11927</name>
</gene>
<feature type="transmembrane region" description="Helical" evidence="1">
    <location>
        <begin position="36"/>
        <end position="60"/>
    </location>
</feature>
<reference evidence="2 3" key="1">
    <citation type="submission" date="2018-05" db="EMBL/GenBank/DDBJ databases">
        <title>Genomic Encyclopedia of Type Strains, Phase IV (KMG-IV): sequencing the most valuable type-strain genomes for metagenomic binning, comparative biology and taxonomic classification.</title>
        <authorList>
            <person name="Goeker M."/>
        </authorList>
    </citation>
    <scope>NUCLEOTIDE SEQUENCE [LARGE SCALE GENOMIC DNA]</scope>
    <source>
        <strain evidence="2 3">DSM 28556</strain>
    </source>
</reference>
<proteinExistence type="predicted"/>
<comment type="caution">
    <text evidence="2">The sequence shown here is derived from an EMBL/GenBank/DDBJ whole genome shotgun (WGS) entry which is preliminary data.</text>
</comment>
<feature type="transmembrane region" description="Helical" evidence="1">
    <location>
        <begin position="97"/>
        <end position="117"/>
    </location>
</feature>
<dbReference type="Proteomes" id="UP000247978">
    <property type="component" value="Unassembled WGS sequence"/>
</dbReference>
<dbReference type="InterPro" id="IPR021560">
    <property type="entry name" value="DUF3021"/>
</dbReference>
<evidence type="ECO:0000313" key="3">
    <source>
        <dbReference type="Proteomes" id="UP000247978"/>
    </source>
</evidence>
<dbReference type="AlphaFoldDB" id="A0A2V3VLB6"/>